<comment type="caution">
    <text evidence="1">The sequence shown here is derived from an EMBL/GenBank/DDBJ whole genome shotgun (WGS) entry which is preliminary data.</text>
</comment>
<accession>A0AAD2CE81</accession>
<proteinExistence type="predicted"/>
<sequence>MCLFRYGSFVSFMNIIFKSRGCHAVGAFGSRGQRPSTDKYSLDLQTGAQLRFISSKLQGSVQQELKGDQSFPVQPNDVVELLESSEEYMENLRIAKELKELCKVEHKMCAAWALNGECERNPQWDDG</sequence>
<dbReference type="Proteomes" id="UP001295423">
    <property type="component" value="Unassembled WGS sequence"/>
</dbReference>
<evidence type="ECO:0000313" key="2">
    <source>
        <dbReference type="Proteomes" id="UP001295423"/>
    </source>
</evidence>
<organism evidence="1 2">
    <name type="scientific">Cylindrotheca closterium</name>
    <dbReference type="NCBI Taxonomy" id="2856"/>
    <lineage>
        <taxon>Eukaryota</taxon>
        <taxon>Sar</taxon>
        <taxon>Stramenopiles</taxon>
        <taxon>Ochrophyta</taxon>
        <taxon>Bacillariophyta</taxon>
        <taxon>Bacillariophyceae</taxon>
        <taxon>Bacillariophycidae</taxon>
        <taxon>Bacillariales</taxon>
        <taxon>Bacillariaceae</taxon>
        <taxon>Cylindrotheca</taxon>
    </lineage>
</organism>
<reference evidence="1" key="1">
    <citation type="submission" date="2023-08" db="EMBL/GenBank/DDBJ databases">
        <authorList>
            <person name="Audoor S."/>
            <person name="Bilcke G."/>
        </authorList>
    </citation>
    <scope>NUCLEOTIDE SEQUENCE</scope>
</reference>
<name>A0AAD2CE81_9STRA</name>
<gene>
    <name evidence="1" type="ORF">CYCCA115_LOCUS1395</name>
</gene>
<protein>
    <submittedName>
        <fullName evidence="1">Uncharacterized protein</fullName>
    </submittedName>
</protein>
<dbReference type="AlphaFoldDB" id="A0AAD2CE81"/>
<evidence type="ECO:0000313" key="1">
    <source>
        <dbReference type="EMBL" id="CAJ1928073.1"/>
    </source>
</evidence>
<dbReference type="EMBL" id="CAKOGP040000033">
    <property type="protein sequence ID" value="CAJ1928073.1"/>
    <property type="molecule type" value="Genomic_DNA"/>
</dbReference>
<keyword evidence="2" id="KW-1185">Reference proteome</keyword>